<evidence type="ECO:0000256" key="2">
    <source>
        <dbReference type="SAM" id="Phobius"/>
    </source>
</evidence>
<feature type="transmembrane region" description="Helical" evidence="2">
    <location>
        <begin position="21"/>
        <end position="46"/>
    </location>
</feature>
<keyword evidence="2" id="KW-1133">Transmembrane helix</keyword>
<dbReference type="SMART" id="SM00458">
    <property type="entry name" value="RICIN"/>
    <property type="match status" value="1"/>
</dbReference>
<dbReference type="SUPFAM" id="SSF50370">
    <property type="entry name" value="Ricin B-like lectins"/>
    <property type="match status" value="1"/>
</dbReference>
<feature type="domain" description="Ricin B lectin" evidence="3">
    <location>
        <begin position="97"/>
        <end position="231"/>
    </location>
</feature>
<dbReference type="Gene3D" id="2.80.10.50">
    <property type="match status" value="1"/>
</dbReference>
<dbReference type="InterPro" id="IPR000772">
    <property type="entry name" value="Ricin_B_lectin"/>
</dbReference>
<evidence type="ECO:0000259" key="3">
    <source>
        <dbReference type="SMART" id="SM00458"/>
    </source>
</evidence>
<evidence type="ECO:0000313" key="4">
    <source>
        <dbReference type="EMBL" id="MBB5491548.1"/>
    </source>
</evidence>
<dbReference type="Proteomes" id="UP000579647">
    <property type="component" value="Unassembled WGS sequence"/>
</dbReference>
<proteinExistence type="predicted"/>
<sequence length="242" mass="26207">MSRSRRRAPRAAATESYVPRWPVLAGATALVLVVGLGGYVAGVLVAETEAEPEEMTVVSGILVQPPGAPEEEPEPEEPEEPEEEEETHPAELDPELTYVLQNVHGDRVADVAGGSDQNGAHIHLWDRHDEGHQQWRFVHVEDDFYEIVGVGSGKLLEIPADEEAQPGSALLTRTGQHNQHWRVVELGPGHVRLLNRATGQALEGQGGGPDNGTLVAQGEDGGHAHQQWRLIPLDAEAAEEDE</sequence>
<keyword evidence="2" id="KW-0812">Transmembrane</keyword>
<dbReference type="PROSITE" id="PS50231">
    <property type="entry name" value="RICIN_B_LECTIN"/>
    <property type="match status" value="1"/>
</dbReference>
<dbReference type="CDD" id="cd00161">
    <property type="entry name" value="beta-trefoil_Ricin-like"/>
    <property type="match status" value="1"/>
</dbReference>
<feature type="region of interest" description="Disordered" evidence="1">
    <location>
        <begin position="201"/>
        <end position="224"/>
    </location>
</feature>
<feature type="region of interest" description="Disordered" evidence="1">
    <location>
        <begin position="63"/>
        <end position="90"/>
    </location>
</feature>
<accession>A0A840WN46</accession>
<organism evidence="4 5">
    <name type="scientific">Nocardiopsis metallicus</name>
    <dbReference type="NCBI Taxonomy" id="179819"/>
    <lineage>
        <taxon>Bacteria</taxon>
        <taxon>Bacillati</taxon>
        <taxon>Actinomycetota</taxon>
        <taxon>Actinomycetes</taxon>
        <taxon>Streptosporangiales</taxon>
        <taxon>Nocardiopsidaceae</taxon>
        <taxon>Nocardiopsis</taxon>
    </lineage>
</organism>
<dbReference type="AlphaFoldDB" id="A0A840WN46"/>
<keyword evidence="5" id="KW-1185">Reference proteome</keyword>
<dbReference type="InterPro" id="IPR035992">
    <property type="entry name" value="Ricin_B-like_lectins"/>
</dbReference>
<dbReference type="RefSeq" id="WP_184365216.1">
    <property type="nucleotide sequence ID" value="NZ_BAAAKM010000152.1"/>
</dbReference>
<evidence type="ECO:0000313" key="5">
    <source>
        <dbReference type="Proteomes" id="UP000579647"/>
    </source>
</evidence>
<keyword evidence="2" id="KW-0472">Membrane</keyword>
<comment type="caution">
    <text evidence="4">The sequence shown here is derived from an EMBL/GenBank/DDBJ whole genome shotgun (WGS) entry which is preliminary data.</text>
</comment>
<name>A0A840WN46_9ACTN</name>
<feature type="compositionally biased region" description="Acidic residues" evidence="1">
    <location>
        <begin position="69"/>
        <end position="86"/>
    </location>
</feature>
<dbReference type="Pfam" id="PF14200">
    <property type="entry name" value="RicinB_lectin_2"/>
    <property type="match status" value="2"/>
</dbReference>
<dbReference type="EMBL" id="JACHDO010000001">
    <property type="protein sequence ID" value="MBB5491548.1"/>
    <property type="molecule type" value="Genomic_DNA"/>
</dbReference>
<gene>
    <name evidence="4" type="ORF">HNR07_002685</name>
</gene>
<evidence type="ECO:0000256" key="1">
    <source>
        <dbReference type="SAM" id="MobiDB-lite"/>
    </source>
</evidence>
<protein>
    <recommendedName>
        <fullName evidence="3">Ricin B lectin domain-containing protein</fullName>
    </recommendedName>
</protein>
<reference evidence="4 5" key="1">
    <citation type="submission" date="2020-08" db="EMBL/GenBank/DDBJ databases">
        <title>Sequencing the genomes of 1000 actinobacteria strains.</title>
        <authorList>
            <person name="Klenk H.-P."/>
        </authorList>
    </citation>
    <scope>NUCLEOTIDE SEQUENCE [LARGE SCALE GENOMIC DNA]</scope>
    <source>
        <strain evidence="4 5">DSM 44598</strain>
    </source>
</reference>